<keyword evidence="1" id="KW-1133">Transmembrane helix</keyword>
<keyword evidence="3" id="KW-1185">Reference proteome</keyword>
<keyword evidence="1" id="KW-0472">Membrane</keyword>
<evidence type="ECO:0000313" key="2">
    <source>
        <dbReference type="EMBL" id="KAF3516536.1"/>
    </source>
</evidence>
<proteinExistence type="predicted"/>
<dbReference type="EMBL" id="QGKV02001556">
    <property type="protein sequence ID" value="KAF3516536.1"/>
    <property type="molecule type" value="Genomic_DNA"/>
</dbReference>
<evidence type="ECO:0000256" key="1">
    <source>
        <dbReference type="SAM" id="Phobius"/>
    </source>
</evidence>
<reference evidence="2 3" key="1">
    <citation type="journal article" date="2020" name="BMC Genomics">
        <title>Intraspecific diversification of the crop wild relative Brassica cretica Lam. using demographic model selection.</title>
        <authorList>
            <person name="Kioukis A."/>
            <person name="Michalopoulou V.A."/>
            <person name="Briers L."/>
            <person name="Pirintsos S."/>
            <person name="Studholme D.J."/>
            <person name="Pavlidis P."/>
            <person name="Sarris P.F."/>
        </authorList>
    </citation>
    <scope>NUCLEOTIDE SEQUENCE [LARGE SCALE GENOMIC DNA]</scope>
    <source>
        <strain evidence="3">cv. PFS-1207/04</strain>
    </source>
</reference>
<protein>
    <submittedName>
        <fullName evidence="2">Uncharacterized protein</fullName>
    </submittedName>
</protein>
<dbReference type="Proteomes" id="UP000266723">
    <property type="component" value="Unassembled WGS sequence"/>
</dbReference>
<keyword evidence="1" id="KW-0812">Transmembrane</keyword>
<gene>
    <name evidence="2" type="ORF">DY000_02063289</name>
</gene>
<comment type="caution">
    <text evidence="2">The sequence shown here is derived from an EMBL/GenBank/DDBJ whole genome shotgun (WGS) entry which is preliminary data.</text>
</comment>
<organism evidence="2 3">
    <name type="scientific">Brassica cretica</name>
    <name type="common">Mustard</name>
    <dbReference type="NCBI Taxonomy" id="69181"/>
    <lineage>
        <taxon>Eukaryota</taxon>
        <taxon>Viridiplantae</taxon>
        <taxon>Streptophyta</taxon>
        <taxon>Embryophyta</taxon>
        <taxon>Tracheophyta</taxon>
        <taxon>Spermatophyta</taxon>
        <taxon>Magnoliopsida</taxon>
        <taxon>eudicotyledons</taxon>
        <taxon>Gunneridae</taxon>
        <taxon>Pentapetalae</taxon>
        <taxon>rosids</taxon>
        <taxon>malvids</taxon>
        <taxon>Brassicales</taxon>
        <taxon>Brassicaceae</taxon>
        <taxon>Brassiceae</taxon>
        <taxon>Brassica</taxon>
    </lineage>
</organism>
<name>A0ABQ7AR24_BRACR</name>
<sequence length="187" mass="20691">MLNKPFIIPLGTQIHDTVLLELEVLVSQRETKRGLERESRSRSEFPADGWASIGLVYCSVFLFICCFLACPVGVCGVPSFGVFDWFSWFREVEATSDPPTPSCDSGGGGSSCSTLPVFVDSYIVLYPLKMKLFSPLKLGIFECEISSVGKKRRMCFRWCESRRGGCATCPVYTKSLTRGPGGAFPWV</sequence>
<evidence type="ECO:0000313" key="3">
    <source>
        <dbReference type="Proteomes" id="UP000266723"/>
    </source>
</evidence>
<accession>A0ABQ7AR24</accession>
<feature type="transmembrane region" description="Helical" evidence="1">
    <location>
        <begin position="50"/>
        <end position="74"/>
    </location>
</feature>